<reference evidence="1 2" key="1">
    <citation type="submission" date="2020-05" db="EMBL/GenBank/DDBJ databases">
        <title>Vigna angularis (adzuki bean) Var. LongXiaoDou No. 4 denovo assembly.</title>
        <authorList>
            <person name="Xiang H."/>
        </authorList>
    </citation>
    <scope>NUCLEOTIDE SEQUENCE [LARGE SCALE GENOMIC DNA]</scope>
    <source>
        <tissue evidence="1">Leaf</tissue>
    </source>
</reference>
<protein>
    <recommendedName>
        <fullName evidence="3">NB-ARC domain-containing protein</fullName>
    </recommendedName>
</protein>
<dbReference type="PANTHER" id="PTHR15140">
    <property type="entry name" value="TUBULIN-SPECIFIC CHAPERONE E"/>
    <property type="match status" value="1"/>
</dbReference>
<dbReference type="InterPro" id="IPR032675">
    <property type="entry name" value="LRR_dom_sf"/>
</dbReference>
<evidence type="ECO:0000313" key="2">
    <source>
        <dbReference type="Proteomes" id="UP000743370"/>
    </source>
</evidence>
<dbReference type="Proteomes" id="UP000743370">
    <property type="component" value="Unassembled WGS sequence"/>
</dbReference>
<sequence length="254" mass="28772">MWNLQTISTILLNKQSTSLIKKGTFPNIKRMGLRVEENGYEGELPNVLQHLQQLKHLNKLVIFFGVWSDRTGKEQIQSLGQFNCLTFLMINNVSKLLTSELIFPPNITELMLTGIRCITDEGINGLGNHFKLKILSLWGSMGQIEDSVDLNCADGSFPQLEVLQMRFIRLRKWELGNGAMQKLQHVLIHRCQPLDNLPTQLCSLNGLKKVHITDSVSKQMTHILGILETNNGVQIDRGDHLSRVENDGDTFDII</sequence>
<dbReference type="SUPFAM" id="SSF52058">
    <property type="entry name" value="L domain-like"/>
    <property type="match status" value="1"/>
</dbReference>
<evidence type="ECO:0008006" key="3">
    <source>
        <dbReference type="Google" id="ProtNLM"/>
    </source>
</evidence>
<name>A0A8T0KF07_PHAAN</name>
<dbReference type="EMBL" id="JABFOF010000005">
    <property type="protein sequence ID" value="KAG2398204.1"/>
    <property type="molecule type" value="Genomic_DNA"/>
</dbReference>
<dbReference type="AlphaFoldDB" id="A0A8T0KF07"/>
<proteinExistence type="predicted"/>
<dbReference type="Gene3D" id="3.80.10.10">
    <property type="entry name" value="Ribonuclease Inhibitor"/>
    <property type="match status" value="1"/>
</dbReference>
<accession>A0A8T0KF07</accession>
<organism evidence="1 2">
    <name type="scientific">Phaseolus angularis</name>
    <name type="common">Azuki bean</name>
    <name type="synonym">Vigna angularis</name>
    <dbReference type="NCBI Taxonomy" id="3914"/>
    <lineage>
        <taxon>Eukaryota</taxon>
        <taxon>Viridiplantae</taxon>
        <taxon>Streptophyta</taxon>
        <taxon>Embryophyta</taxon>
        <taxon>Tracheophyta</taxon>
        <taxon>Spermatophyta</taxon>
        <taxon>Magnoliopsida</taxon>
        <taxon>eudicotyledons</taxon>
        <taxon>Gunneridae</taxon>
        <taxon>Pentapetalae</taxon>
        <taxon>rosids</taxon>
        <taxon>fabids</taxon>
        <taxon>Fabales</taxon>
        <taxon>Fabaceae</taxon>
        <taxon>Papilionoideae</taxon>
        <taxon>50 kb inversion clade</taxon>
        <taxon>NPAAA clade</taxon>
        <taxon>indigoferoid/millettioid clade</taxon>
        <taxon>Phaseoleae</taxon>
        <taxon>Vigna</taxon>
    </lineage>
</organism>
<evidence type="ECO:0000313" key="1">
    <source>
        <dbReference type="EMBL" id="KAG2398204.1"/>
    </source>
</evidence>
<dbReference type="PANTHER" id="PTHR15140:SF6">
    <property type="entry name" value="TUBULIN-SPECIFIC CHAPERONE COFACTOR E-LIKE PROTEIN"/>
    <property type="match status" value="1"/>
</dbReference>
<gene>
    <name evidence="1" type="ORF">HKW66_Vig0135600</name>
</gene>
<comment type="caution">
    <text evidence="1">The sequence shown here is derived from an EMBL/GenBank/DDBJ whole genome shotgun (WGS) entry which is preliminary data.</text>
</comment>